<dbReference type="Proteomes" id="UP001500683">
    <property type="component" value="Unassembled WGS sequence"/>
</dbReference>
<accession>A0ABP7X4I6</accession>
<dbReference type="EMBL" id="BAAAZG010000080">
    <property type="protein sequence ID" value="GAA4104375.1"/>
    <property type="molecule type" value="Genomic_DNA"/>
</dbReference>
<gene>
    <name evidence="1" type="ORF">GCM10022214_83390</name>
</gene>
<sequence length="92" mass="10475">MTVVGVILLRYYLGRRGWRLYDRGNGTFEIAPADGQRLRLPLPPLRLAPLRRDGWVWWQWDARPPVPICPGGWLDRAGPLIVATLSKNGLDD</sequence>
<name>A0ABP7X4I6_9ACTN</name>
<reference evidence="2" key="1">
    <citation type="journal article" date="2019" name="Int. J. Syst. Evol. Microbiol.">
        <title>The Global Catalogue of Microorganisms (GCM) 10K type strain sequencing project: providing services to taxonomists for standard genome sequencing and annotation.</title>
        <authorList>
            <consortium name="The Broad Institute Genomics Platform"/>
            <consortium name="The Broad Institute Genome Sequencing Center for Infectious Disease"/>
            <person name="Wu L."/>
            <person name="Ma J."/>
        </authorList>
    </citation>
    <scope>NUCLEOTIDE SEQUENCE [LARGE SCALE GENOMIC DNA]</scope>
    <source>
        <strain evidence="2">JCM 16702</strain>
    </source>
</reference>
<protein>
    <submittedName>
        <fullName evidence="1">Uncharacterized protein</fullName>
    </submittedName>
</protein>
<comment type="caution">
    <text evidence="1">The sequence shown here is derived from an EMBL/GenBank/DDBJ whole genome shotgun (WGS) entry which is preliminary data.</text>
</comment>
<keyword evidence="2" id="KW-1185">Reference proteome</keyword>
<evidence type="ECO:0000313" key="2">
    <source>
        <dbReference type="Proteomes" id="UP001500683"/>
    </source>
</evidence>
<evidence type="ECO:0000313" key="1">
    <source>
        <dbReference type="EMBL" id="GAA4104375.1"/>
    </source>
</evidence>
<dbReference type="RefSeq" id="WP_344958731.1">
    <property type="nucleotide sequence ID" value="NZ_BAAAZG010000080.1"/>
</dbReference>
<proteinExistence type="predicted"/>
<organism evidence="1 2">
    <name type="scientific">Actinomadura miaoliensis</name>
    <dbReference type="NCBI Taxonomy" id="430685"/>
    <lineage>
        <taxon>Bacteria</taxon>
        <taxon>Bacillati</taxon>
        <taxon>Actinomycetota</taxon>
        <taxon>Actinomycetes</taxon>
        <taxon>Streptosporangiales</taxon>
        <taxon>Thermomonosporaceae</taxon>
        <taxon>Actinomadura</taxon>
    </lineage>
</organism>